<feature type="domain" description="CRISPR associated protein Cas6 C-terminal" evidence="4">
    <location>
        <begin position="180"/>
        <end position="286"/>
    </location>
</feature>
<comment type="similarity">
    <text evidence="1">Belongs to the CRISPR-associated protein Cas6/Cse3/CasE family.</text>
</comment>
<dbReference type="KEGG" id="neq:NEQ001"/>
<dbReference type="PANTHER" id="PTHR36984">
    <property type="entry name" value="CRISPR-ASSOCIATED ENDORIBONUCLEASE CAS6 1"/>
    <property type="match status" value="1"/>
</dbReference>
<dbReference type="InterPro" id="IPR049435">
    <property type="entry name" value="Cas_Cas6_C"/>
</dbReference>
<dbReference type="Proteomes" id="UP000000578">
    <property type="component" value="Chromosome"/>
</dbReference>
<dbReference type="EnsemblBacteria" id="AAR38856">
    <property type="protein sequence ID" value="AAR38856"/>
    <property type="gene ID" value="NEQ001"/>
</dbReference>
<keyword evidence="3" id="KW-0051">Antiviral defense</keyword>
<dbReference type="GO" id="GO:0016788">
    <property type="term" value="F:hydrolase activity, acting on ester bonds"/>
    <property type="evidence" value="ECO:0007669"/>
    <property type="project" value="InterPro"/>
</dbReference>
<dbReference type="AlphaFoldDB" id="Q74N38"/>
<accession>Q74N38</accession>
<evidence type="ECO:0000313" key="5">
    <source>
        <dbReference type="EMBL" id="AAR38856.1"/>
    </source>
</evidence>
<keyword evidence="2" id="KW-0694">RNA-binding</keyword>
<dbReference type="STRING" id="228908.NEQ001"/>
<dbReference type="DNASU" id="2732620"/>
<dbReference type="InterPro" id="IPR010156">
    <property type="entry name" value="CRISPR-assoc_prot_Cas6"/>
</dbReference>
<dbReference type="Gene3D" id="3.30.70.1890">
    <property type="match status" value="1"/>
</dbReference>
<dbReference type="CDD" id="cd21140">
    <property type="entry name" value="Cas6_I-like"/>
    <property type="match status" value="1"/>
</dbReference>
<evidence type="ECO:0000313" key="6">
    <source>
        <dbReference type="Proteomes" id="UP000000578"/>
    </source>
</evidence>
<sequence length="293" mass="35374">MRLLLELKALNSIDKKQLSNYLIQGFIYNILKNTEYSWLHNWKKEKYFNFTLIPKKDIIENKRYYLIISSPDKRFIEVLHNKIKDLDIITIGLAQFQLRKTKKFDPKLRFPWVTITPIVLREGKIVILKGDKYYKVFVKRLEELKKYNLIKKKEPILEEPIEISLNQIKDGWKIIDVKDRYYDFRNKSFSAFSNWLRDLKEQSLRKYNNFCGKNFYFEEAIFEGFTFYKTVSIRIRINRGEAVYIGTLWKELNVYRKLDKEEREFYKFLYDCGLGSLNSMGFGFVNTKKNSAR</sequence>
<keyword evidence="6" id="KW-1185">Reference proteome</keyword>
<protein>
    <submittedName>
        <fullName evidence="5">NEQ001</fullName>
    </submittedName>
</protein>
<dbReference type="GO" id="GO:0003723">
    <property type="term" value="F:RNA binding"/>
    <property type="evidence" value="ECO:0007669"/>
    <property type="project" value="UniProtKB-KW"/>
</dbReference>
<dbReference type="BioCyc" id="NEQU228908:GJB6-2-MONOMER"/>
<reference evidence="5 6" key="1">
    <citation type="journal article" date="2003" name="Proc. Natl. Acad. Sci. U.S.A.">
        <title>The genome of Nanoarchaeum equitans: insights into early archaeal evolution and derived parasitism.</title>
        <authorList>
            <person name="Waters E."/>
            <person name="Hohn M.J."/>
            <person name="Ahel I."/>
            <person name="Graham D.E."/>
            <person name="Adams M.D."/>
            <person name="Barnstead M."/>
            <person name="Beeson K.Y."/>
            <person name="Bibbs L."/>
            <person name="Bolanos R."/>
            <person name="Keller M."/>
            <person name="Kretz K."/>
            <person name="Lin X."/>
            <person name="Mathur E."/>
            <person name="Ni J."/>
            <person name="Podar M."/>
            <person name="Richardson T."/>
            <person name="Sutton G.G."/>
            <person name="Simon M."/>
            <person name="Soll D."/>
            <person name="Stetter K.O."/>
            <person name="Short J.M."/>
            <person name="Noordewier M."/>
        </authorList>
    </citation>
    <scope>NUCLEOTIDE SEQUENCE [LARGE SCALE GENOMIC DNA]</scope>
    <source>
        <strain evidence="5 6">Kin4-M</strain>
    </source>
</reference>
<evidence type="ECO:0000256" key="2">
    <source>
        <dbReference type="ARBA" id="ARBA00022884"/>
    </source>
</evidence>
<dbReference type="PANTHER" id="PTHR36984:SF1">
    <property type="entry name" value="CRISPR-ASSOCIATED ENDORIBONUCLEASE CAS6 1"/>
    <property type="match status" value="1"/>
</dbReference>
<dbReference type="Pfam" id="PF01881">
    <property type="entry name" value="Cas_Cas6_C"/>
    <property type="match status" value="1"/>
</dbReference>
<evidence type="ECO:0000256" key="3">
    <source>
        <dbReference type="ARBA" id="ARBA00023118"/>
    </source>
</evidence>
<proteinExistence type="inferred from homology"/>
<organism evidence="5 6">
    <name type="scientific">Nanoarchaeum equitans (strain Kin4-M)</name>
    <dbReference type="NCBI Taxonomy" id="228908"/>
    <lineage>
        <taxon>Archaea</taxon>
        <taxon>Nanobdellota</taxon>
        <taxon>Candidatus Nanoarchaeia</taxon>
        <taxon>Nanoarchaeales</taxon>
        <taxon>Nanoarchaeaceae</taxon>
        <taxon>Nanoarchaeum</taxon>
    </lineage>
</organism>
<dbReference type="Gene3D" id="3.30.70.1900">
    <property type="match status" value="1"/>
</dbReference>
<name>Q74N38_NANEQ</name>
<gene>
    <name evidence="5" type="ordered locus">NEQ001</name>
</gene>
<evidence type="ECO:0000259" key="4">
    <source>
        <dbReference type="Pfam" id="PF01881"/>
    </source>
</evidence>
<dbReference type="EMBL" id="AE017199">
    <property type="protein sequence ID" value="AAR38856.1"/>
    <property type="molecule type" value="Genomic_DNA"/>
</dbReference>
<evidence type="ECO:0000256" key="1">
    <source>
        <dbReference type="ARBA" id="ARBA00005937"/>
    </source>
</evidence>
<dbReference type="InterPro" id="IPR045747">
    <property type="entry name" value="CRISPR-assoc_prot_Cas6_N_sf"/>
</dbReference>
<dbReference type="GO" id="GO:0051607">
    <property type="term" value="P:defense response to virus"/>
    <property type="evidence" value="ECO:0007669"/>
    <property type="project" value="UniProtKB-KW"/>
</dbReference>